<dbReference type="KEGG" id="mbas:ALGA_2854"/>
<sequence length="194" mass="21959">MRILLYILIFCLLSITCKAQNLSEHLSVEAIKLTAQEVIYDPSYFSIAYPNGDVPADRGVCTDVVIRAYRKLGIDLQKEVHEDMQANFASYPVIWGLKHTDKNIDHRRVLNLMKFFERHGQLKPMSQNPADYMPGDVVCWNLGGAITHIGIVISKKSRDGKRFLIVHNIGAGQVIEDCLFDFTIIGHYTYSGSK</sequence>
<keyword evidence="3" id="KW-1185">Reference proteome</keyword>
<dbReference type="InterPro" id="IPR009706">
    <property type="entry name" value="DUF1287"/>
</dbReference>
<evidence type="ECO:0000256" key="1">
    <source>
        <dbReference type="SAM" id="SignalP"/>
    </source>
</evidence>
<evidence type="ECO:0000313" key="2">
    <source>
        <dbReference type="EMBL" id="BAX81159.1"/>
    </source>
</evidence>
<proteinExistence type="predicted"/>
<reference evidence="2 3" key="1">
    <citation type="journal article" date="2018" name="Mar. Genomics">
        <title>Complete genome sequence of Marinifilaceae bacterium strain SPP2, isolated from the Antarctic marine sediment.</title>
        <authorList>
            <person name="Watanabe M."/>
            <person name="Kojima H."/>
            <person name="Fukui M."/>
        </authorList>
    </citation>
    <scope>NUCLEOTIDE SEQUENCE [LARGE SCALE GENOMIC DNA]</scope>
    <source>
        <strain evidence="2 3">SPP2</strain>
    </source>
</reference>
<dbReference type="OrthoDB" id="114026at2"/>
<keyword evidence="1" id="KW-0732">Signal</keyword>
<accession>A0A1Y1CL74</accession>
<evidence type="ECO:0000313" key="3">
    <source>
        <dbReference type="Proteomes" id="UP000218267"/>
    </source>
</evidence>
<dbReference type="Gene3D" id="3.90.1720.10">
    <property type="entry name" value="endopeptidase domain like (from Nostoc punctiforme)"/>
    <property type="match status" value="1"/>
</dbReference>
<protein>
    <submittedName>
        <fullName evidence="2">DUF1287 domain-containing protein</fullName>
    </submittedName>
</protein>
<feature type="signal peptide" evidence="1">
    <location>
        <begin position="1"/>
        <end position="19"/>
    </location>
</feature>
<name>A0A1Y1CL74_9BACT</name>
<dbReference type="AlphaFoldDB" id="A0A1Y1CL74"/>
<dbReference type="EMBL" id="AP018042">
    <property type="protein sequence ID" value="BAX81159.1"/>
    <property type="molecule type" value="Genomic_DNA"/>
</dbReference>
<dbReference type="RefSeq" id="WP_096430196.1">
    <property type="nucleotide sequence ID" value="NZ_AP018042.1"/>
</dbReference>
<dbReference type="PIRSF" id="PIRSF011444">
    <property type="entry name" value="DUF1287"/>
    <property type="match status" value="1"/>
</dbReference>
<organism evidence="2 3">
    <name type="scientific">Labilibaculum antarcticum</name>
    <dbReference type="NCBI Taxonomy" id="1717717"/>
    <lineage>
        <taxon>Bacteria</taxon>
        <taxon>Pseudomonadati</taxon>
        <taxon>Bacteroidota</taxon>
        <taxon>Bacteroidia</taxon>
        <taxon>Marinilabiliales</taxon>
        <taxon>Marinifilaceae</taxon>
        <taxon>Labilibaculum</taxon>
    </lineage>
</organism>
<dbReference type="Proteomes" id="UP000218267">
    <property type="component" value="Chromosome"/>
</dbReference>
<gene>
    <name evidence="2" type="ORF">ALGA_2854</name>
</gene>
<feature type="chain" id="PRO_5011987914" evidence="1">
    <location>
        <begin position="20"/>
        <end position="194"/>
    </location>
</feature>
<reference evidence="3" key="2">
    <citation type="journal article" date="2020" name="Antonie Van Leeuwenhoek">
        <title>Labilibaculum antarcticum sp. nov., a novel facultative anaerobic, psychrotorelant bacterium isolated from marine sediment of Antarctica.</title>
        <authorList>
            <person name="Watanabe M."/>
            <person name="Kojima H."/>
            <person name="Fukui M."/>
        </authorList>
    </citation>
    <scope>NUCLEOTIDE SEQUENCE [LARGE SCALE GENOMIC DNA]</scope>
    <source>
        <strain evidence="3">SPP2</strain>
    </source>
</reference>
<dbReference type="Pfam" id="PF06940">
    <property type="entry name" value="DUF1287"/>
    <property type="match status" value="1"/>
</dbReference>